<comment type="catalytic activity">
    <reaction evidence="13">
        <text>N-terminal L-methionyl-L-threonyl-[protein] + acetyl-CoA = N-terminal N(alpha)-acetyl-L-methionyl-L-threonyl-[protein] + CoA + H(+)</text>
        <dbReference type="Rhea" id="RHEA:50576"/>
        <dbReference type="Rhea" id="RHEA-COMP:12732"/>
        <dbReference type="Rhea" id="RHEA-COMP:12733"/>
        <dbReference type="ChEBI" id="CHEBI:15378"/>
        <dbReference type="ChEBI" id="CHEBI:57287"/>
        <dbReference type="ChEBI" id="CHEBI:57288"/>
        <dbReference type="ChEBI" id="CHEBI:133404"/>
        <dbReference type="ChEBI" id="CHEBI:133405"/>
        <dbReference type="EC" id="2.3.1.258"/>
    </reaction>
</comment>
<dbReference type="GO" id="GO:0007064">
    <property type="term" value="P:mitotic sister chromatid cohesion"/>
    <property type="evidence" value="ECO:0007669"/>
    <property type="project" value="TreeGrafter"/>
</dbReference>
<dbReference type="Pfam" id="PF00583">
    <property type="entry name" value="Acetyltransf_1"/>
    <property type="match status" value="1"/>
</dbReference>
<accession>A0A1D8N4C8</accession>
<proteinExistence type="predicted"/>
<evidence type="ECO:0000256" key="8">
    <source>
        <dbReference type="ARBA" id="ARBA00048490"/>
    </source>
</evidence>
<evidence type="ECO:0000256" key="10">
    <source>
        <dbReference type="ARBA" id="ARBA00048799"/>
    </source>
</evidence>
<dbReference type="VEuPathDB" id="FungiDB:YALI0_A10571g"/>
<comment type="catalytic activity">
    <reaction evidence="11">
        <text>N-terminal L-methionyl-L-alanyl-[protein] + acetyl-CoA = N-terminal N(alpha)-acetyl-L-methionyl-L-alanyl-[protein] + CoA + H(+)</text>
        <dbReference type="Rhea" id="RHEA:50564"/>
        <dbReference type="Rhea" id="RHEA-COMP:12726"/>
        <dbReference type="Rhea" id="RHEA-COMP:12727"/>
        <dbReference type="ChEBI" id="CHEBI:15378"/>
        <dbReference type="ChEBI" id="CHEBI:57287"/>
        <dbReference type="ChEBI" id="CHEBI:57288"/>
        <dbReference type="ChEBI" id="CHEBI:133398"/>
        <dbReference type="ChEBI" id="CHEBI:133399"/>
        <dbReference type="EC" id="2.3.1.258"/>
    </reaction>
</comment>
<dbReference type="Proteomes" id="UP000182444">
    <property type="component" value="Chromosome 1A"/>
</dbReference>
<feature type="domain" description="N-acetyltransferase" evidence="14">
    <location>
        <begin position="4"/>
        <end position="156"/>
    </location>
</feature>
<dbReference type="OrthoDB" id="47374at2759"/>
<dbReference type="RefSeq" id="XP_499949.1">
    <property type="nucleotide sequence ID" value="XM_499949.1"/>
</dbReference>
<evidence type="ECO:0000256" key="5">
    <source>
        <dbReference type="ARBA" id="ARBA00039121"/>
    </source>
</evidence>
<comment type="catalytic activity">
    <reaction evidence="6">
        <text>N-terminal L-methionyl-L-seryl-[protein] + acetyl-CoA = N-terminal N(alpha)-acetyl-L-methionyl-L-seryl-[protein] + CoA + H(+)</text>
        <dbReference type="Rhea" id="RHEA:50568"/>
        <dbReference type="Rhea" id="RHEA-COMP:12728"/>
        <dbReference type="Rhea" id="RHEA-COMP:12729"/>
        <dbReference type="ChEBI" id="CHEBI:15378"/>
        <dbReference type="ChEBI" id="CHEBI:57287"/>
        <dbReference type="ChEBI" id="CHEBI:57288"/>
        <dbReference type="ChEBI" id="CHEBI:133400"/>
        <dbReference type="ChEBI" id="CHEBI:133401"/>
        <dbReference type="EC" id="2.3.1.258"/>
    </reaction>
</comment>
<dbReference type="eggNOG" id="KOG3138">
    <property type="taxonomic scope" value="Eukaryota"/>
</dbReference>
<reference evidence="16 18" key="2">
    <citation type="submission" date="2018-07" db="EMBL/GenBank/DDBJ databases">
        <title>Draft Genome Assemblies for Five Robust Yarrowia lipolytica Strains Exhibiting High Lipid Production and Pentose Sugar Utilization and Sugar Alcohol Secretion from Undetoxified Lignocellulosic Biomass Hydrolysates.</title>
        <authorList>
            <consortium name="DOE Joint Genome Institute"/>
            <person name="Walker C."/>
            <person name="Ryu S."/>
            <person name="Na H."/>
            <person name="Zane M."/>
            <person name="LaButti K."/>
            <person name="Lipzen A."/>
            <person name="Haridas S."/>
            <person name="Barry K."/>
            <person name="Grigoriev I.V."/>
            <person name="Quarterman J."/>
            <person name="Slininger P."/>
            <person name="Dien B."/>
            <person name="Trinh C.T."/>
        </authorList>
    </citation>
    <scope>NUCLEOTIDE SEQUENCE [LARGE SCALE GENOMIC DNA]</scope>
    <source>
        <strain evidence="16 18">YB392</strain>
    </source>
</reference>
<dbReference type="EMBL" id="CP017553">
    <property type="protein sequence ID" value="AOW00492.1"/>
    <property type="molecule type" value="Genomic_DNA"/>
</dbReference>
<dbReference type="GeneID" id="2905923"/>
<dbReference type="CDD" id="cd04301">
    <property type="entry name" value="NAT_SF"/>
    <property type="match status" value="1"/>
</dbReference>
<dbReference type="PANTHER" id="PTHR42919">
    <property type="entry name" value="N-ALPHA-ACETYLTRANSFERASE"/>
    <property type="match status" value="1"/>
</dbReference>
<evidence type="ECO:0000256" key="12">
    <source>
        <dbReference type="ARBA" id="ARBA00049103"/>
    </source>
</evidence>
<dbReference type="PROSITE" id="PS51186">
    <property type="entry name" value="GNAT"/>
    <property type="match status" value="1"/>
</dbReference>
<evidence type="ECO:0000256" key="2">
    <source>
        <dbReference type="ARBA" id="ARBA00022490"/>
    </source>
</evidence>
<keyword evidence="2" id="KW-0963">Cytoplasm</keyword>
<dbReference type="EC" id="2.3.1.258" evidence="5"/>
<dbReference type="GO" id="GO:0120518">
    <property type="term" value="F:protein N-terminal-methionine acetyltransferase activity"/>
    <property type="evidence" value="ECO:0007669"/>
    <property type="project" value="UniProtKB-EC"/>
</dbReference>
<gene>
    <name evidence="16" type="ORF">B0I71DRAFT_4421</name>
    <name evidence="15" type="ORF">YALI1_A10529g</name>
</gene>
<reference evidence="15 17" key="1">
    <citation type="journal article" date="2016" name="PLoS ONE">
        <title>Sequence Assembly of Yarrowia lipolytica Strain W29/CLIB89 Shows Transposable Element Diversity.</title>
        <authorList>
            <person name="Magnan C."/>
            <person name="Yu J."/>
            <person name="Chang I."/>
            <person name="Jahn E."/>
            <person name="Kanomata Y."/>
            <person name="Wu J."/>
            <person name="Zeller M."/>
            <person name="Oakes M."/>
            <person name="Baldi P."/>
            <person name="Sandmeyer S."/>
        </authorList>
    </citation>
    <scope>NUCLEOTIDE SEQUENCE [LARGE SCALE GENOMIC DNA]</scope>
    <source>
        <strain evidence="15">CLIB89</strain>
        <strain evidence="17">CLIB89(W29)</strain>
    </source>
</reference>
<organism evidence="15 17">
    <name type="scientific">Yarrowia lipolytica</name>
    <name type="common">Candida lipolytica</name>
    <dbReference type="NCBI Taxonomy" id="4952"/>
    <lineage>
        <taxon>Eukaryota</taxon>
        <taxon>Fungi</taxon>
        <taxon>Dikarya</taxon>
        <taxon>Ascomycota</taxon>
        <taxon>Saccharomycotina</taxon>
        <taxon>Dipodascomycetes</taxon>
        <taxon>Dipodascales</taxon>
        <taxon>Dipodascales incertae sedis</taxon>
        <taxon>Yarrowia</taxon>
    </lineage>
</organism>
<name>A0A1D8N4C8_YARLL</name>
<dbReference type="VEuPathDB" id="FungiDB:YALI1_A10529g"/>
<dbReference type="Gene3D" id="3.40.630.30">
    <property type="match status" value="1"/>
</dbReference>
<comment type="catalytic activity">
    <reaction evidence="10">
        <text>N-terminal L-methionyl-L-valyl-[protein] + acetyl-CoA = N-terminal N(alpha)-acetyl-L-methionyl-L-valyl-[protein] + CoA + H(+)</text>
        <dbReference type="Rhea" id="RHEA:50572"/>
        <dbReference type="Rhea" id="RHEA-COMP:12730"/>
        <dbReference type="Rhea" id="RHEA-COMP:12731"/>
        <dbReference type="ChEBI" id="CHEBI:15378"/>
        <dbReference type="ChEBI" id="CHEBI:57287"/>
        <dbReference type="ChEBI" id="CHEBI:57288"/>
        <dbReference type="ChEBI" id="CHEBI:133402"/>
        <dbReference type="ChEBI" id="CHEBI:133403"/>
        <dbReference type="EC" id="2.3.1.258"/>
    </reaction>
</comment>
<dbReference type="InterPro" id="IPR016181">
    <property type="entry name" value="Acyl_CoA_acyltransferase"/>
</dbReference>
<evidence type="ECO:0000313" key="16">
    <source>
        <dbReference type="EMBL" id="RDW24261.1"/>
    </source>
</evidence>
<dbReference type="OMA" id="EYAGAIC"/>
<protein>
    <recommendedName>
        <fullName evidence="5">N-terminal methionine N(alpha)-acetyltransferase NatE</fullName>
        <ecNumber evidence="5">2.3.1.258</ecNumber>
    </recommendedName>
</protein>
<evidence type="ECO:0000313" key="15">
    <source>
        <dbReference type="EMBL" id="AOW00492.1"/>
    </source>
</evidence>
<evidence type="ECO:0000256" key="1">
    <source>
        <dbReference type="ARBA" id="ARBA00004496"/>
    </source>
</evidence>
<evidence type="ECO:0000256" key="6">
    <source>
        <dbReference type="ARBA" id="ARBA00048251"/>
    </source>
</evidence>
<comment type="catalytic activity">
    <reaction evidence="8">
        <text>N-terminal L-methionyl-L-phenylalanyl-[protein] + acetyl-CoA = N-terminal N(alpha)-acetyl-L-methionyl-L-phenylalanyl-[protein] + CoA + H(+)</text>
        <dbReference type="Rhea" id="RHEA:50528"/>
        <dbReference type="Rhea" id="RHEA-COMP:12715"/>
        <dbReference type="Rhea" id="RHEA-COMP:12716"/>
        <dbReference type="ChEBI" id="CHEBI:15378"/>
        <dbReference type="ChEBI" id="CHEBI:57287"/>
        <dbReference type="ChEBI" id="CHEBI:57288"/>
        <dbReference type="ChEBI" id="CHEBI:133382"/>
        <dbReference type="ChEBI" id="CHEBI:133383"/>
        <dbReference type="EC" id="2.3.1.258"/>
    </reaction>
</comment>
<comment type="catalytic activity">
    <reaction evidence="12">
        <text>N-terminal L-methionyl-L-leucyl-[protein] + acetyl-CoA = N-terminal N(alpha)-acetyl-L-methionyl-L-leucyl-[protein] + CoA + H(+)</text>
        <dbReference type="Rhea" id="RHEA:50520"/>
        <dbReference type="Rhea" id="RHEA-COMP:12711"/>
        <dbReference type="Rhea" id="RHEA-COMP:12712"/>
        <dbReference type="ChEBI" id="CHEBI:15378"/>
        <dbReference type="ChEBI" id="CHEBI:57287"/>
        <dbReference type="ChEBI" id="CHEBI:57288"/>
        <dbReference type="ChEBI" id="CHEBI:133377"/>
        <dbReference type="ChEBI" id="CHEBI:133378"/>
        <dbReference type="EC" id="2.3.1.258"/>
    </reaction>
</comment>
<evidence type="ECO:0000256" key="11">
    <source>
        <dbReference type="ARBA" id="ARBA00049002"/>
    </source>
</evidence>
<evidence type="ECO:0000313" key="18">
    <source>
        <dbReference type="Proteomes" id="UP000256601"/>
    </source>
</evidence>
<dbReference type="AlphaFoldDB" id="A0A1D8N4C8"/>
<dbReference type="KEGG" id="yli:2905923"/>
<sequence length="159" mass="18095">MSKVQLDDLTPNNLGMLKRINSVVLPTSYTDSFYTEALTVGQLAKLAYYNEIPVGAIRCCLEVAPEHTKPSRIYIMTIAVLSPYRENGIGGMLLDHIERYAAETFVPELSVHALTDDTEVIEWYKKRGFEIVDEVKGYYKRLTPAKDAYLMVKKLKKDQ</sequence>
<dbReference type="GO" id="GO:0031415">
    <property type="term" value="C:NatA complex"/>
    <property type="evidence" value="ECO:0007669"/>
    <property type="project" value="TreeGrafter"/>
</dbReference>
<keyword evidence="4 16" id="KW-0012">Acyltransferase</keyword>
<evidence type="ECO:0000256" key="13">
    <source>
        <dbReference type="ARBA" id="ARBA00049454"/>
    </source>
</evidence>
<dbReference type="FunFam" id="3.40.630.30:FF:000078">
    <property type="entry name" value="N-alpha-acetyltransferase 50"/>
    <property type="match status" value="1"/>
</dbReference>
<comment type="catalytic activity">
    <reaction evidence="9">
        <text>N-terminal L-methionyl-L-lysyl-[protein] + acetyl-CoA = N-terminal N(alpha)-acetyl-L-methionyl-L-lysyl-[protein] + CoA + H(+)</text>
        <dbReference type="Rhea" id="RHEA:50580"/>
        <dbReference type="Rhea" id="RHEA-COMP:12734"/>
        <dbReference type="Rhea" id="RHEA-COMP:12735"/>
        <dbReference type="ChEBI" id="CHEBI:15378"/>
        <dbReference type="ChEBI" id="CHEBI:57287"/>
        <dbReference type="ChEBI" id="CHEBI:57288"/>
        <dbReference type="ChEBI" id="CHEBI:133406"/>
        <dbReference type="ChEBI" id="CHEBI:133407"/>
        <dbReference type="EC" id="2.3.1.258"/>
    </reaction>
</comment>
<dbReference type="SUPFAM" id="SSF55729">
    <property type="entry name" value="Acyl-CoA N-acyltransferases (Nat)"/>
    <property type="match status" value="1"/>
</dbReference>
<dbReference type="InterPro" id="IPR051556">
    <property type="entry name" value="N-term/lysine_N-AcTrnsfr"/>
</dbReference>
<dbReference type="Proteomes" id="UP000256601">
    <property type="component" value="Unassembled WGS sequence"/>
</dbReference>
<dbReference type="InterPro" id="IPR000182">
    <property type="entry name" value="GNAT_dom"/>
</dbReference>
<evidence type="ECO:0000259" key="14">
    <source>
        <dbReference type="PROSITE" id="PS51186"/>
    </source>
</evidence>
<keyword evidence="3 16" id="KW-0808">Transferase</keyword>
<evidence type="ECO:0000256" key="7">
    <source>
        <dbReference type="ARBA" id="ARBA00048335"/>
    </source>
</evidence>
<evidence type="ECO:0000313" key="17">
    <source>
        <dbReference type="Proteomes" id="UP000182444"/>
    </source>
</evidence>
<dbReference type="EMBL" id="KZ859041">
    <property type="protein sequence ID" value="RDW24261.1"/>
    <property type="molecule type" value="Genomic_DNA"/>
</dbReference>
<dbReference type="PANTHER" id="PTHR42919:SF8">
    <property type="entry name" value="N-ALPHA-ACETYLTRANSFERASE 50"/>
    <property type="match status" value="1"/>
</dbReference>
<evidence type="ECO:0000256" key="9">
    <source>
        <dbReference type="ARBA" id="ARBA00048618"/>
    </source>
</evidence>
<evidence type="ECO:0000256" key="3">
    <source>
        <dbReference type="ARBA" id="ARBA00022679"/>
    </source>
</evidence>
<comment type="catalytic activity">
    <reaction evidence="7">
        <text>N-terminal L-methionyl-L-tyrosyl-[protein] + acetyl-CoA = N-terminal N(alpha)-acetyl-L-methionyl-L-tyrosyl-[protein] + CoA + H(+)</text>
        <dbReference type="Rhea" id="RHEA:50532"/>
        <dbReference type="Rhea" id="RHEA-COMP:12717"/>
        <dbReference type="Rhea" id="RHEA-COMP:12718"/>
        <dbReference type="ChEBI" id="CHEBI:15378"/>
        <dbReference type="ChEBI" id="CHEBI:57287"/>
        <dbReference type="ChEBI" id="CHEBI:57288"/>
        <dbReference type="ChEBI" id="CHEBI:133384"/>
        <dbReference type="ChEBI" id="CHEBI:133385"/>
        <dbReference type="EC" id="2.3.1.258"/>
    </reaction>
</comment>
<evidence type="ECO:0000256" key="4">
    <source>
        <dbReference type="ARBA" id="ARBA00023315"/>
    </source>
</evidence>
<comment type="subcellular location">
    <subcellularLocation>
        <location evidence="1">Cytoplasm</location>
    </subcellularLocation>
</comment>